<evidence type="ECO:0000256" key="1">
    <source>
        <dbReference type="ARBA" id="ARBA00023002"/>
    </source>
</evidence>
<dbReference type="RefSeq" id="WP_126421492.1">
    <property type="nucleotide sequence ID" value="NZ_AP018827.1"/>
</dbReference>
<dbReference type="OrthoDB" id="9806601at2"/>
<evidence type="ECO:0000313" key="4">
    <source>
        <dbReference type="Proteomes" id="UP000278756"/>
    </source>
</evidence>
<evidence type="ECO:0000259" key="2">
    <source>
        <dbReference type="Pfam" id="PF01266"/>
    </source>
</evidence>
<protein>
    <submittedName>
        <fullName evidence="3">L-pipecolate oxidase</fullName>
        <ecNumber evidence="3">1.5.3.7</ecNumber>
    </submittedName>
</protein>
<name>A0A3G9G2I2_9CAUL</name>
<dbReference type="EC" id="1.5.3.7" evidence="3"/>
<dbReference type="PANTHER" id="PTHR13847">
    <property type="entry name" value="SARCOSINE DEHYDROGENASE-RELATED"/>
    <property type="match status" value="1"/>
</dbReference>
<dbReference type="EMBL" id="AP018827">
    <property type="protein sequence ID" value="BBF80856.1"/>
    <property type="molecule type" value="Genomic_DNA"/>
</dbReference>
<dbReference type="GO" id="GO:0050031">
    <property type="term" value="F:L-pipecolate oxidase activity"/>
    <property type="evidence" value="ECO:0007669"/>
    <property type="project" value="UniProtKB-EC"/>
</dbReference>
<dbReference type="InterPro" id="IPR006076">
    <property type="entry name" value="FAD-dep_OxRdtase"/>
</dbReference>
<dbReference type="InterPro" id="IPR036188">
    <property type="entry name" value="FAD/NAD-bd_sf"/>
</dbReference>
<keyword evidence="1 3" id="KW-0560">Oxidoreductase</keyword>
<dbReference type="AlphaFoldDB" id="A0A3G9G2I2"/>
<dbReference type="Gene3D" id="3.50.50.60">
    <property type="entry name" value="FAD/NAD(P)-binding domain"/>
    <property type="match status" value="1"/>
</dbReference>
<sequence length="429" mass="45683">MAPALEPLTHGLWAATAPAAPLTVALSGDLRADVAVVGAGYTGLSAALTLAEAGAKVVVIEAREIGFGGAGRNVGLVNAGMWVMPDELPNVLGPVHGERLLQVLGNGPAEVFARVDNHNIACELRREGTLHCAVGEAGVRELRDRAQQWQARGADVRLLDAADTQRMVGTDAYPMALLDRRAGVIQPLAYVRGLATAAVAAGVDIRSESPVEALEAFGDQWRVATRGGSVTAPKVIMATDAYTKGPWEIIRKAQVWLPYFNCATPPLPDDILRSILPEGQGAWDTAEVLSSFRRDAAGRLVFGSVGALRGPAQGVHSGWGQRAMTRLFPALKGIGFEHEWYGWIGMTDDNLPRFHRFADGVMGVSGYNGRGIAPGTVMGRILAEHVLGKLSEDDLPLPVTPPQEAKHRAAKEVYYEAGAAVLHAVEHRF</sequence>
<dbReference type="PANTHER" id="PTHR13847:SF275">
    <property type="entry name" value="GAMMA-GLUTAMYLPUTRESCINE OXIDOREDUCTASE"/>
    <property type="match status" value="1"/>
</dbReference>
<gene>
    <name evidence="3" type="ORF">EM6_1442</name>
</gene>
<proteinExistence type="predicted"/>
<organism evidence="3 4">
    <name type="scientific">Asticcacaulis excentricus</name>
    <dbReference type="NCBI Taxonomy" id="78587"/>
    <lineage>
        <taxon>Bacteria</taxon>
        <taxon>Pseudomonadati</taxon>
        <taxon>Pseudomonadota</taxon>
        <taxon>Alphaproteobacteria</taxon>
        <taxon>Caulobacterales</taxon>
        <taxon>Caulobacteraceae</taxon>
        <taxon>Asticcacaulis</taxon>
    </lineage>
</organism>
<accession>A0A3G9G2I2</accession>
<dbReference type="PRINTS" id="PR00411">
    <property type="entry name" value="PNDRDTASEI"/>
</dbReference>
<dbReference type="GO" id="GO:0005737">
    <property type="term" value="C:cytoplasm"/>
    <property type="evidence" value="ECO:0007669"/>
    <property type="project" value="TreeGrafter"/>
</dbReference>
<evidence type="ECO:0000313" key="3">
    <source>
        <dbReference type="EMBL" id="BBF80856.1"/>
    </source>
</evidence>
<dbReference type="Gene3D" id="3.30.9.10">
    <property type="entry name" value="D-Amino Acid Oxidase, subunit A, domain 2"/>
    <property type="match status" value="1"/>
</dbReference>
<feature type="domain" description="FAD dependent oxidoreductase" evidence="2">
    <location>
        <begin position="33"/>
        <end position="384"/>
    </location>
</feature>
<reference evidence="4" key="2">
    <citation type="journal article" date="2017" name="Plant Physiol. Biochem.">
        <title>Differential oxidative and antioxidative response of duckweed Lemna minor toward plant growth promoting/inhibiting bacteria.</title>
        <authorList>
            <person name="Ishizawa H."/>
            <person name="Kuroda M."/>
            <person name="Morikawa M."/>
            <person name="Ike M."/>
        </authorList>
    </citation>
    <scope>NUCLEOTIDE SEQUENCE [LARGE SCALE GENOMIC DNA]</scope>
    <source>
        <strain evidence="4">M6</strain>
    </source>
</reference>
<reference evidence="4" key="1">
    <citation type="journal article" date="2017" name="Biotechnol. Biofuels">
        <title>Evaluation of environmental bacterial communities as a factor affecting the growth of duckweed Lemna minor.</title>
        <authorList>
            <person name="Ishizawa H."/>
            <person name="Kuroda M."/>
            <person name="Morikawa M."/>
            <person name="Ike M."/>
        </authorList>
    </citation>
    <scope>NUCLEOTIDE SEQUENCE [LARGE SCALE GENOMIC DNA]</scope>
    <source>
        <strain evidence="4">M6</strain>
    </source>
</reference>
<dbReference type="Pfam" id="PF01266">
    <property type="entry name" value="DAO"/>
    <property type="match status" value="1"/>
</dbReference>
<dbReference type="SUPFAM" id="SSF51905">
    <property type="entry name" value="FAD/NAD(P)-binding domain"/>
    <property type="match status" value="1"/>
</dbReference>
<dbReference type="Proteomes" id="UP000278756">
    <property type="component" value="Chromosome 1"/>
</dbReference>